<proteinExistence type="inferred from homology"/>
<dbReference type="Proteomes" id="UP000323917">
    <property type="component" value="Chromosome"/>
</dbReference>
<evidence type="ECO:0000313" key="8">
    <source>
        <dbReference type="EMBL" id="QEG37532.1"/>
    </source>
</evidence>
<dbReference type="PANTHER" id="PTHR43133">
    <property type="entry name" value="RNA POLYMERASE ECF-TYPE SIGMA FACTO"/>
    <property type="match status" value="1"/>
</dbReference>
<dbReference type="OrthoDB" id="273082at2"/>
<dbReference type="InterPro" id="IPR013249">
    <property type="entry name" value="RNA_pol_sigma70_r4_t2"/>
</dbReference>
<evidence type="ECO:0000259" key="6">
    <source>
        <dbReference type="Pfam" id="PF04542"/>
    </source>
</evidence>
<dbReference type="Pfam" id="PF04542">
    <property type="entry name" value="Sigma70_r2"/>
    <property type="match status" value="1"/>
</dbReference>
<protein>
    <submittedName>
        <fullName evidence="8">ECF RNA polymerase sigma factor SigW</fullName>
    </submittedName>
</protein>
<dbReference type="Gene3D" id="1.10.10.10">
    <property type="entry name" value="Winged helix-like DNA-binding domain superfamily/Winged helix DNA-binding domain"/>
    <property type="match status" value="1"/>
</dbReference>
<dbReference type="GO" id="GO:0016987">
    <property type="term" value="F:sigma factor activity"/>
    <property type="evidence" value="ECO:0007669"/>
    <property type="project" value="UniProtKB-KW"/>
</dbReference>
<dbReference type="KEGG" id="bgok:Pr1d_48780"/>
<feature type="domain" description="RNA polymerase sigma-70 region 2" evidence="6">
    <location>
        <begin position="36"/>
        <end position="100"/>
    </location>
</feature>
<dbReference type="InterPro" id="IPR007627">
    <property type="entry name" value="RNA_pol_sigma70_r2"/>
</dbReference>
<dbReference type="InterPro" id="IPR039425">
    <property type="entry name" value="RNA_pol_sigma-70-like"/>
</dbReference>
<evidence type="ECO:0000256" key="3">
    <source>
        <dbReference type="ARBA" id="ARBA00023082"/>
    </source>
</evidence>
<dbReference type="Pfam" id="PF08281">
    <property type="entry name" value="Sigma70_r4_2"/>
    <property type="match status" value="1"/>
</dbReference>
<dbReference type="AlphaFoldDB" id="A0A5B9QIL4"/>
<evidence type="ECO:0000259" key="7">
    <source>
        <dbReference type="Pfam" id="PF08281"/>
    </source>
</evidence>
<dbReference type="Gene3D" id="1.10.1740.10">
    <property type="match status" value="1"/>
</dbReference>
<evidence type="ECO:0000256" key="1">
    <source>
        <dbReference type="ARBA" id="ARBA00010641"/>
    </source>
</evidence>
<keyword evidence="2" id="KW-0805">Transcription regulation</keyword>
<evidence type="ECO:0000313" key="9">
    <source>
        <dbReference type="Proteomes" id="UP000323917"/>
    </source>
</evidence>
<dbReference type="EMBL" id="CP042913">
    <property type="protein sequence ID" value="QEG37532.1"/>
    <property type="molecule type" value="Genomic_DNA"/>
</dbReference>
<keyword evidence="3" id="KW-0731">Sigma factor</keyword>
<dbReference type="InterPro" id="IPR036388">
    <property type="entry name" value="WH-like_DNA-bd_sf"/>
</dbReference>
<keyword evidence="4" id="KW-0238">DNA-binding</keyword>
<dbReference type="InterPro" id="IPR014284">
    <property type="entry name" value="RNA_pol_sigma-70_dom"/>
</dbReference>
<dbReference type="InterPro" id="IPR013324">
    <property type="entry name" value="RNA_pol_sigma_r3/r4-like"/>
</dbReference>
<evidence type="ECO:0000256" key="4">
    <source>
        <dbReference type="ARBA" id="ARBA00023125"/>
    </source>
</evidence>
<dbReference type="RefSeq" id="WP_148075758.1">
    <property type="nucleotide sequence ID" value="NZ_CP042913.1"/>
</dbReference>
<keyword evidence="5" id="KW-0804">Transcription</keyword>
<organism evidence="8 9">
    <name type="scientific">Bythopirellula goksoeyrii</name>
    <dbReference type="NCBI Taxonomy" id="1400387"/>
    <lineage>
        <taxon>Bacteria</taxon>
        <taxon>Pseudomonadati</taxon>
        <taxon>Planctomycetota</taxon>
        <taxon>Planctomycetia</taxon>
        <taxon>Pirellulales</taxon>
        <taxon>Lacipirellulaceae</taxon>
        <taxon>Bythopirellula</taxon>
    </lineage>
</organism>
<evidence type="ECO:0000256" key="5">
    <source>
        <dbReference type="ARBA" id="ARBA00023163"/>
    </source>
</evidence>
<dbReference type="SUPFAM" id="SSF88659">
    <property type="entry name" value="Sigma3 and sigma4 domains of RNA polymerase sigma factors"/>
    <property type="match status" value="1"/>
</dbReference>
<dbReference type="GO" id="GO:0006352">
    <property type="term" value="P:DNA-templated transcription initiation"/>
    <property type="evidence" value="ECO:0007669"/>
    <property type="project" value="InterPro"/>
</dbReference>
<comment type="similarity">
    <text evidence="1">Belongs to the sigma-70 factor family. ECF subfamily.</text>
</comment>
<dbReference type="GO" id="GO:0003677">
    <property type="term" value="F:DNA binding"/>
    <property type="evidence" value="ECO:0007669"/>
    <property type="project" value="UniProtKB-KW"/>
</dbReference>
<gene>
    <name evidence="8" type="primary">sigW_4</name>
    <name evidence="8" type="ORF">Pr1d_48780</name>
</gene>
<accession>A0A5B9QIL4</accession>
<dbReference type="NCBIfam" id="TIGR02937">
    <property type="entry name" value="sigma70-ECF"/>
    <property type="match status" value="1"/>
</dbReference>
<reference evidence="8 9" key="1">
    <citation type="submission" date="2019-08" db="EMBL/GenBank/DDBJ databases">
        <title>Deep-cultivation of Planctomycetes and their phenomic and genomic characterization uncovers novel biology.</title>
        <authorList>
            <person name="Wiegand S."/>
            <person name="Jogler M."/>
            <person name="Boedeker C."/>
            <person name="Pinto D."/>
            <person name="Vollmers J."/>
            <person name="Rivas-Marin E."/>
            <person name="Kohn T."/>
            <person name="Peeters S.H."/>
            <person name="Heuer A."/>
            <person name="Rast P."/>
            <person name="Oberbeckmann S."/>
            <person name="Bunk B."/>
            <person name="Jeske O."/>
            <person name="Meyerdierks A."/>
            <person name="Storesund J.E."/>
            <person name="Kallscheuer N."/>
            <person name="Luecker S."/>
            <person name="Lage O.M."/>
            <person name="Pohl T."/>
            <person name="Merkel B.J."/>
            <person name="Hornburger P."/>
            <person name="Mueller R.-W."/>
            <person name="Bruemmer F."/>
            <person name="Labrenz M."/>
            <person name="Spormann A.M."/>
            <person name="Op den Camp H."/>
            <person name="Overmann J."/>
            <person name="Amann R."/>
            <person name="Jetten M.S.M."/>
            <person name="Mascher T."/>
            <person name="Medema M.H."/>
            <person name="Devos D.P."/>
            <person name="Kaster A.-K."/>
            <person name="Ovreas L."/>
            <person name="Rohde M."/>
            <person name="Galperin M.Y."/>
            <person name="Jogler C."/>
        </authorList>
    </citation>
    <scope>NUCLEOTIDE SEQUENCE [LARGE SCALE GENOMIC DNA]</scope>
    <source>
        <strain evidence="8 9">Pr1d</strain>
    </source>
</reference>
<dbReference type="PANTHER" id="PTHR43133:SF8">
    <property type="entry name" value="RNA POLYMERASE SIGMA FACTOR HI_1459-RELATED"/>
    <property type="match status" value="1"/>
</dbReference>
<name>A0A5B9QIL4_9BACT</name>
<feature type="domain" description="RNA polymerase sigma factor 70 region 4 type 2" evidence="7">
    <location>
        <begin position="141"/>
        <end position="184"/>
    </location>
</feature>
<evidence type="ECO:0000256" key="2">
    <source>
        <dbReference type="ARBA" id="ARBA00023015"/>
    </source>
</evidence>
<dbReference type="SUPFAM" id="SSF88946">
    <property type="entry name" value="Sigma2 domain of RNA polymerase sigma factors"/>
    <property type="match status" value="1"/>
</dbReference>
<sequence length="216" mass="25028">MHDPAANAESLYHLSDAELARRLQTGCERSFAEIDRRFRPRLLYALTRRLPRREDAEDVVQQTMLRVFQKIRLFDTNQRLSPWVFTIAMRLSIEHGRRKQLPILAETAAPLEIADASLSPEYVAVHNEERDHLWKLADRVLKPDQWTALWLHYGEELSITEVARTLSKTKSAISVQLFRARKALLPHLQNNKCQEPSQEKVLDTISQEPALVEVNT</sequence>
<dbReference type="InterPro" id="IPR013325">
    <property type="entry name" value="RNA_pol_sigma_r2"/>
</dbReference>
<keyword evidence="9" id="KW-1185">Reference proteome</keyword>